<dbReference type="InterPro" id="IPR004027">
    <property type="entry name" value="SEC_C_motif"/>
</dbReference>
<reference evidence="1 2" key="1">
    <citation type="submission" date="2021-03" db="EMBL/GenBank/DDBJ databases">
        <title>Genomic Encyclopedia of Type Strains, Phase IV (KMG-IV): sequencing the most valuable type-strain genomes for metagenomic binning, comparative biology and taxonomic classification.</title>
        <authorList>
            <person name="Goeker M."/>
        </authorList>
    </citation>
    <scope>NUCLEOTIDE SEQUENCE [LARGE SCALE GENOMIC DNA]</scope>
    <source>
        <strain evidence="1 2">DSM 26675</strain>
    </source>
</reference>
<dbReference type="EMBL" id="JAGIKZ010000012">
    <property type="protein sequence ID" value="MBP2241810.1"/>
    <property type="molecule type" value="Genomic_DNA"/>
</dbReference>
<evidence type="ECO:0000313" key="1">
    <source>
        <dbReference type="EMBL" id="MBP2241810.1"/>
    </source>
</evidence>
<dbReference type="Proteomes" id="UP001519293">
    <property type="component" value="Unassembled WGS sequence"/>
</dbReference>
<dbReference type="PANTHER" id="PTHR33747">
    <property type="entry name" value="UPF0225 PROTEIN SCO1677"/>
    <property type="match status" value="1"/>
</dbReference>
<dbReference type="PANTHER" id="PTHR33747:SF1">
    <property type="entry name" value="ADENYLATE CYCLASE-ASSOCIATED CAP C-TERMINAL DOMAIN-CONTAINING PROTEIN"/>
    <property type="match status" value="1"/>
</dbReference>
<name>A0ABS4RFY2_9BACI</name>
<proteinExistence type="predicted"/>
<evidence type="ECO:0000313" key="2">
    <source>
        <dbReference type="Proteomes" id="UP001519293"/>
    </source>
</evidence>
<sequence>MEANKNKNQKSKITGIASLKEGLSTLKLADLQSIRKNLQIKNASSLKKAELIQCLAGEIPLHTRTIVSQSDERRILLIKRIIANNGVISVKNVEREEIAQLCKTGFMFTSFQNGNPIVMIPVELLPSLAELVRDETVLTVVKRNTEWIKITRGLLYYYGIVPHEKLVDLVERHTPIHPDGHAFIQVIFDAMAYYQEIQIDKHGYSYWEVHNPATILKEQASRKSIDYYPFTKKQLLEAGETDYVEQPKGFSQLVSLFKQEYLLPKQEATQLVEDLIIQVKLGDQPGQLLQFLQTQLTFESLEAVERLMNALIPLMNNTREWQLKGYTSEELSAQENKALLPLPDKKGKVISLQTRQNIGRNDPCPCGSGKKFKKCCGN</sequence>
<dbReference type="Pfam" id="PF02810">
    <property type="entry name" value="SEC-C"/>
    <property type="match status" value="1"/>
</dbReference>
<dbReference type="RefSeq" id="WP_066400492.1">
    <property type="nucleotide sequence ID" value="NZ_JAGIKZ010000012.1"/>
</dbReference>
<evidence type="ECO:0008006" key="3">
    <source>
        <dbReference type="Google" id="ProtNLM"/>
    </source>
</evidence>
<organism evidence="1 2">
    <name type="scientific">Cytobacillus eiseniae</name>
    <dbReference type="NCBI Taxonomy" id="762947"/>
    <lineage>
        <taxon>Bacteria</taxon>
        <taxon>Bacillati</taxon>
        <taxon>Bacillota</taxon>
        <taxon>Bacilli</taxon>
        <taxon>Bacillales</taxon>
        <taxon>Bacillaceae</taxon>
        <taxon>Cytobacillus</taxon>
    </lineage>
</organism>
<comment type="caution">
    <text evidence="1">The sequence shown here is derived from an EMBL/GenBank/DDBJ whole genome shotgun (WGS) entry which is preliminary data.</text>
</comment>
<accession>A0ABS4RFY2</accession>
<dbReference type="Gene3D" id="3.10.450.50">
    <property type="match status" value="1"/>
</dbReference>
<protein>
    <recommendedName>
        <fullName evidence="3">SEC-C motif-containing protein</fullName>
    </recommendedName>
</protein>
<gene>
    <name evidence="1" type="ORF">J2Z40_002382</name>
</gene>
<keyword evidence="2" id="KW-1185">Reference proteome</keyword>
<dbReference type="SUPFAM" id="SSF103642">
    <property type="entry name" value="Sec-C motif"/>
    <property type="match status" value="1"/>
</dbReference>